<evidence type="ECO:0000313" key="1">
    <source>
        <dbReference type="Proteomes" id="UP000887565"/>
    </source>
</evidence>
<reference evidence="2" key="1">
    <citation type="submission" date="2022-11" db="UniProtKB">
        <authorList>
            <consortium name="WormBaseParasite"/>
        </authorList>
    </citation>
    <scope>IDENTIFICATION</scope>
</reference>
<dbReference type="WBParaSite" id="nRc.2.0.1.t37057-RA">
    <property type="protein sequence ID" value="nRc.2.0.1.t37057-RA"/>
    <property type="gene ID" value="nRc.2.0.1.g37057"/>
</dbReference>
<organism evidence="1 2">
    <name type="scientific">Romanomermis culicivorax</name>
    <name type="common">Nematode worm</name>
    <dbReference type="NCBI Taxonomy" id="13658"/>
    <lineage>
        <taxon>Eukaryota</taxon>
        <taxon>Metazoa</taxon>
        <taxon>Ecdysozoa</taxon>
        <taxon>Nematoda</taxon>
        <taxon>Enoplea</taxon>
        <taxon>Dorylaimia</taxon>
        <taxon>Mermithida</taxon>
        <taxon>Mermithoidea</taxon>
        <taxon>Mermithidae</taxon>
        <taxon>Romanomermis</taxon>
    </lineage>
</organism>
<protein>
    <submittedName>
        <fullName evidence="2">Uncharacterized protein</fullName>
    </submittedName>
</protein>
<evidence type="ECO:0000313" key="2">
    <source>
        <dbReference type="WBParaSite" id="nRc.2.0.1.t37057-RA"/>
    </source>
</evidence>
<name>A0A915KEB7_ROMCU</name>
<proteinExistence type="predicted"/>
<dbReference type="Proteomes" id="UP000887565">
    <property type="component" value="Unplaced"/>
</dbReference>
<sequence length="83" mass="9006">MTKNTISQPMLSHPIPLAAYYASPPVKAITIASQDEVSGAQAADPAITTIVASLEINNAAKRPPIFFTEDRLLYPQIKDIKQL</sequence>
<keyword evidence="1" id="KW-1185">Reference proteome</keyword>
<accession>A0A915KEB7</accession>
<dbReference type="AlphaFoldDB" id="A0A915KEB7"/>